<dbReference type="PANTHER" id="PTHR43591">
    <property type="entry name" value="METHYLTRANSFERASE"/>
    <property type="match status" value="1"/>
</dbReference>
<dbReference type="Gene3D" id="3.40.50.150">
    <property type="entry name" value="Vaccinia Virus protein VP39"/>
    <property type="match status" value="1"/>
</dbReference>
<keyword evidence="2" id="KW-0489">Methyltransferase</keyword>
<dbReference type="EMBL" id="CP006272">
    <property type="protein sequence ID" value="AGZ42820.1"/>
    <property type="molecule type" value="Genomic_DNA"/>
</dbReference>
<sequence>MSRQRSRSESQEFFAARAATWDTKFGSDLPAYAAAVAEAGLRAGAVVADVGCGTGRALPALRAAAGPDGVVLGLDLTPQMLAVAAPRAREHGAHLVEADALSLPIAGGRLDAVFAAGLLTHLPDTDGGLRELARVTRTGGTLVLFHPIGRAALAARHGHTLRPDEPLAEQPLREAAGRTGWALTRYADADDRFLAIAARQ</sequence>
<dbReference type="HOGENOM" id="CLU_037990_10_2_11"/>
<gene>
    <name evidence="2" type="ORF">AFR_22750</name>
</gene>
<evidence type="ECO:0000259" key="1">
    <source>
        <dbReference type="Pfam" id="PF08241"/>
    </source>
</evidence>
<keyword evidence="3" id="KW-1185">Reference proteome</keyword>
<dbReference type="PATRIC" id="fig|1246995.3.peg.4611"/>
<name>U5W4A8_9ACTN</name>
<evidence type="ECO:0000313" key="2">
    <source>
        <dbReference type="EMBL" id="AGZ42820.1"/>
    </source>
</evidence>
<dbReference type="SUPFAM" id="SSF53335">
    <property type="entry name" value="S-adenosyl-L-methionine-dependent methyltransferases"/>
    <property type="match status" value="1"/>
</dbReference>
<dbReference type="PANTHER" id="PTHR43591:SF24">
    <property type="entry name" value="2-METHOXY-6-POLYPRENYL-1,4-BENZOQUINOL METHYLASE, MITOCHONDRIAL"/>
    <property type="match status" value="1"/>
</dbReference>
<dbReference type="InterPro" id="IPR013216">
    <property type="entry name" value="Methyltransf_11"/>
</dbReference>
<dbReference type="CDD" id="cd02440">
    <property type="entry name" value="AdoMet_MTases"/>
    <property type="match status" value="1"/>
</dbReference>
<feature type="domain" description="Methyltransferase type 11" evidence="1">
    <location>
        <begin position="49"/>
        <end position="144"/>
    </location>
</feature>
<protein>
    <submittedName>
        <fullName evidence="2">Type 11 methyltransferase</fullName>
    </submittedName>
</protein>
<dbReference type="STRING" id="1246995.AFR_22750"/>
<dbReference type="InterPro" id="IPR029063">
    <property type="entry name" value="SAM-dependent_MTases_sf"/>
</dbReference>
<dbReference type="KEGG" id="afs:AFR_22750"/>
<evidence type="ECO:0000313" key="3">
    <source>
        <dbReference type="Proteomes" id="UP000017746"/>
    </source>
</evidence>
<dbReference type="Pfam" id="PF08241">
    <property type="entry name" value="Methyltransf_11"/>
    <property type="match status" value="1"/>
</dbReference>
<proteinExistence type="predicted"/>
<reference evidence="2 3" key="1">
    <citation type="journal article" date="2014" name="J. Biotechnol.">
        <title>Complete genome sequence of the actinobacterium Actinoplanes friuliensis HAG 010964, producer of the lipopeptide antibiotic friulimycin.</title>
        <authorList>
            <person name="Ruckert C."/>
            <person name="Szczepanowski R."/>
            <person name="Albersmeier A."/>
            <person name="Goesmann A."/>
            <person name="Fischer N."/>
            <person name="Steinkamper A."/>
            <person name="Puhler A."/>
            <person name="Biener R."/>
            <person name="Schwartz D."/>
            <person name="Kalinowski J."/>
        </authorList>
    </citation>
    <scope>NUCLEOTIDE SEQUENCE [LARGE SCALE GENOMIC DNA]</scope>
    <source>
        <strain evidence="2 3">DSM 7358</strain>
    </source>
</reference>
<dbReference type="Proteomes" id="UP000017746">
    <property type="component" value="Chromosome"/>
</dbReference>
<dbReference type="GO" id="GO:0032259">
    <property type="term" value="P:methylation"/>
    <property type="evidence" value="ECO:0007669"/>
    <property type="project" value="UniProtKB-KW"/>
</dbReference>
<accession>U5W4A8</accession>
<dbReference type="AlphaFoldDB" id="U5W4A8"/>
<dbReference type="eggNOG" id="COG2226">
    <property type="taxonomic scope" value="Bacteria"/>
</dbReference>
<dbReference type="RefSeq" id="WP_023363310.1">
    <property type="nucleotide sequence ID" value="NC_022657.1"/>
</dbReference>
<dbReference type="OrthoDB" id="3506153at2"/>
<keyword evidence="2" id="KW-0808">Transferase</keyword>
<organism evidence="2 3">
    <name type="scientific">Actinoplanes friuliensis DSM 7358</name>
    <dbReference type="NCBI Taxonomy" id="1246995"/>
    <lineage>
        <taxon>Bacteria</taxon>
        <taxon>Bacillati</taxon>
        <taxon>Actinomycetota</taxon>
        <taxon>Actinomycetes</taxon>
        <taxon>Micromonosporales</taxon>
        <taxon>Micromonosporaceae</taxon>
        <taxon>Actinoplanes</taxon>
    </lineage>
</organism>
<dbReference type="GO" id="GO:0008757">
    <property type="term" value="F:S-adenosylmethionine-dependent methyltransferase activity"/>
    <property type="evidence" value="ECO:0007669"/>
    <property type="project" value="InterPro"/>
</dbReference>